<proteinExistence type="predicted"/>
<dbReference type="Proteomes" id="UP000314294">
    <property type="component" value="Unassembled WGS sequence"/>
</dbReference>
<gene>
    <name evidence="2" type="ORF">EYF80_008986</name>
</gene>
<sequence>MEKHKRAVSGIDRLSLARCQPAERKRKNKISHADKKTEARGEREYVADWVDPNRRGGYPAMLPIAAASAQMSPTAAPQFPEACNTPWAYRGSGGFTRLLHAISGPPAALVLFALSSPAAGLAGLFVLISTMFAKELTSGDGSPCVFSYDAERMRPSGGGGERMTSGTKPVLPAAAVTLAAEGICAAEKLKGSASYMQLYFPRESVTFLSPQRNIDILQQAVGHEDGSSNCHVKPGLAEIWPSGRDGSLSAGPRSWPPAPGPHRALWSCVCLKTRLNPLKQLSQIRSQFSRRRGHRGLQVQM</sequence>
<keyword evidence="1" id="KW-0472">Membrane</keyword>
<dbReference type="EMBL" id="SRLO01000051">
    <property type="protein sequence ID" value="TNN80752.1"/>
    <property type="molecule type" value="Genomic_DNA"/>
</dbReference>
<keyword evidence="1" id="KW-0812">Transmembrane</keyword>
<keyword evidence="1" id="KW-1133">Transmembrane helix</keyword>
<name>A0A4Z2ITV9_9TELE</name>
<evidence type="ECO:0000313" key="3">
    <source>
        <dbReference type="Proteomes" id="UP000314294"/>
    </source>
</evidence>
<reference evidence="2 3" key="1">
    <citation type="submission" date="2019-03" db="EMBL/GenBank/DDBJ databases">
        <title>First draft genome of Liparis tanakae, snailfish: a comprehensive survey of snailfish specific genes.</title>
        <authorList>
            <person name="Kim W."/>
            <person name="Song I."/>
            <person name="Jeong J.-H."/>
            <person name="Kim D."/>
            <person name="Kim S."/>
            <person name="Ryu S."/>
            <person name="Song J.Y."/>
            <person name="Lee S.K."/>
        </authorList>
    </citation>
    <scope>NUCLEOTIDE SEQUENCE [LARGE SCALE GENOMIC DNA]</scope>
    <source>
        <tissue evidence="2">Muscle</tissue>
    </source>
</reference>
<dbReference type="AlphaFoldDB" id="A0A4Z2ITV9"/>
<accession>A0A4Z2ITV9</accession>
<feature type="transmembrane region" description="Helical" evidence="1">
    <location>
        <begin position="107"/>
        <end position="128"/>
    </location>
</feature>
<keyword evidence="3" id="KW-1185">Reference proteome</keyword>
<evidence type="ECO:0000256" key="1">
    <source>
        <dbReference type="SAM" id="Phobius"/>
    </source>
</evidence>
<organism evidence="2 3">
    <name type="scientific">Liparis tanakae</name>
    <name type="common">Tanaka's snailfish</name>
    <dbReference type="NCBI Taxonomy" id="230148"/>
    <lineage>
        <taxon>Eukaryota</taxon>
        <taxon>Metazoa</taxon>
        <taxon>Chordata</taxon>
        <taxon>Craniata</taxon>
        <taxon>Vertebrata</taxon>
        <taxon>Euteleostomi</taxon>
        <taxon>Actinopterygii</taxon>
        <taxon>Neopterygii</taxon>
        <taxon>Teleostei</taxon>
        <taxon>Neoteleostei</taxon>
        <taxon>Acanthomorphata</taxon>
        <taxon>Eupercaria</taxon>
        <taxon>Perciformes</taxon>
        <taxon>Cottioidei</taxon>
        <taxon>Cottales</taxon>
        <taxon>Liparidae</taxon>
        <taxon>Liparis</taxon>
    </lineage>
</organism>
<protein>
    <submittedName>
        <fullName evidence="2">Uncharacterized protein</fullName>
    </submittedName>
</protein>
<evidence type="ECO:0000313" key="2">
    <source>
        <dbReference type="EMBL" id="TNN80752.1"/>
    </source>
</evidence>
<comment type="caution">
    <text evidence="2">The sequence shown here is derived from an EMBL/GenBank/DDBJ whole genome shotgun (WGS) entry which is preliminary data.</text>
</comment>